<evidence type="ECO:0000259" key="2">
    <source>
        <dbReference type="SMART" id="SM00899"/>
    </source>
</evidence>
<sequence length="108" mass="11538">MSSLPLQQATSTTLNLMKVGDSGVIEDVQEQGDTKDDSLFNITRRLKELGFVKGESVKILHKGYFGGEPLAVRIGQSTFALRNFEAALIGVAAGVAPFSITHSEKVGT</sequence>
<comment type="caution">
    <text evidence="3">The sequence shown here is derived from an EMBL/GenBank/DDBJ whole genome shotgun (WGS) entry which is preliminary data.</text>
</comment>
<organism evidence="3 4">
    <name type="scientific">Undibacterium umbellatum</name>
    <dbReference type="NCBI Taxonomy" id="2762300"/>
    <lineage>
        <taxon>Bacteria</taxon>
        <taxon>Pseudomonadati</taxon>
        <taxon>Pseudomonadota</taxon>
        <taxon>Betaproteobacteria</taxon>
        <taxon>Burkholderiales</taxon>
        <taxon>Oxalobacteraceae</taxon>
        <taxon>Undibacterium</taxon>
    </lineage>
</organism>
<protein>
    <submittedName>
        <fullName evidence="3">Ferrous iron transport protein A</fullName>
    </submittedName>
</protein>
<dbReference type="EMBL" id="JACOFX010000001">
    <property type="protein sequence ID" value="MBC3906069.1"/>
    <property type="molecule type" value="Genomic_DNA"/>
</dbReference>
<keyword evidence="4" id="KW-1185">Reference proteome</keyword>
<gene>
    <name evidence="3" type="ORF">H8L47_00670</name>
</gene>
<dbReference type="PANTHER" id="PTHR42954">
    <property type="entry name" value="FE(2+) TRANSPORT PROTEIN A"/>
    <property type="match status" value="1"/>
</dbReference>
<evidence type="ECO:0000313" key="3">
    <source>
        <dbReference type="EMBL" id="MBC3906069.1"/>
    </source>
</evidence>
<evidence type="ECO:0000256" key="1">
    <source>
        <dbReference type="ARBA" id="ARBA00023004"/>
    </source>
</evidence>
<name>A0ABR6Z3G8_9BURK</name>
<dbReference type="InterPro" id="IPR008988">
    <property type="entry name" value="Transcriptional_repressor_C"/>
</dbReference>
<feature type="domain" description="Ferrous iron transporter FeoA-like" evidence="2">
    <location>
        <begin position="12"/>
        <end position="93"/>
    </location>
</feature>
<proteinExistence type="predicted"/>
<dbReference type="Proteomes" id="UP000646911">
    <property type="component" value="Unassembled WGS sequence"/>
</dbReference>
<dbReference type="Pfam" id="PF04023">
    <property type="entry name" value="FeoA"/>
    <property type="match status" value="1"/>
</dbReference>
<dbReference type="InterPro" id="IPR038157">
    <property type="entry name" value="FeoA_core_dom"/>
</dbReference>
<dbReference type="SUPFAM" id="SSF50037">
    <property type="entry name" value="C-terminal domain of transcriptional repressors"/>
    <property type="match status" value="1"/>
</dbReference>
<dbReference type="InterPro" id="IPR052713">
    <property type="entry name" value="FeoA"/>
</dbReference>
<keyword evidence="1" id="KW-0408">Iron</keyword>
<dbReference type="RefSeq" id="WP_186951321.1">
    <property type="nucleotide sequence ID" value="NZ_JACOFX010000001.1"/>
</dbReference>
<evidence type="ECO:0000313" key="4">
    <source>
        <dbReference type="Proteomes" id="UP000646911"/>
    </source>
</evidence>
<accession>A0ABR6Z3G8</accession>
<dbReference type="Gene3D" id="2.30.30.90">
    <property type="match status" value="1"/>
</dbReference>
<dbReference type="InterPro" id="IPR007167">
    <property type="entry name" value="Fe-transptr_FeoA-like"/>
</dbReference>
<dbReference type="SMART" id="SM00899">
    <property type="entry name" value="FeoA"/>
    <property type="match status" value="1"/>
</dbReference>
<dbReference type="PANTHER" id="PTHR42954:SF2">
    <property type="entry name" value="FE(2+) TRANSPORT PROTEIN A"/>
    <property type="match status" value="1"/>
</dbReference>
<reference evidence="3 4" key="1">
    <citation type="submission" date="2020-08" db="EMBL/GenBank/DDBJ databases">
        <title>Novel species isolated from subtropical streams in China.</title>
        <authorList>
            <person name="Lu H."/>
        </authorList>
    </citation>
    <scope>NUCLEOTIDE SEQUENCE [LARGE SCALE GENOMIC DNA]</scope>
    <source>
        <strain evidence="3 4">NL8W</strain>
    </source>
</reference>